<keyword evidence="2" id="KW-1185">Reference proteome</keyword>
<dbReference type="KEGG" id="nyu:D7D52_37090"/>
<protein>
    <submittedName>
        <fullName evidence="1">Uncharacterized protein</fullName>
    </submittedName>
</protein>
<proteinExistence type="predicted"/>
<sequence length="76" mass="8750">MTAEHDRQPDHELLLVVRTLDRLATRVEAQFHPEMLESGDQDRSGAQLLDYVRTCREVLDDPAVIARLQAAAPRRW</sequence>
<reference evidence="1 2" key="1">
    <citation type="submission" date="2018-09" db="EMBL/GenBank/DDBJ databases">
        <title>Nocardia yunnanensis sp. nov., an actinomycete isolated from a soil sample.</title>
        <authorList>
            <person name="Zhang J."/>
        </authorList>
    </citation>
    <scope>NUCLEOTIDE SEQUENCE [LARGE SCALE GENOMIC DNA]</scope>
    <source>
        <strain evidence="1 2">CFHS0054</strain>
    </source>
</reference>
<gene>
    <name evidence="1" type="ORF">D7D52_37090</name>
</gene>
<dbReference type="Proteomes" id="UP000267164">
    <property type="component" value="Chromosome"/>
</dbReference>
<dbReference type="RefSeq" id="WP_120743601.1">
    <property type="nucleotide sequence ID" value="NZ_CP032568.1"/>
</dbReference>
<name>A0A386ZM51_9NOCA</name>
<evidence type="ECO:0000313" key="1">
    <source>
        <dbReference type="EMBL" id="AYF78518.1"/>
    </source>
</evidence>
<evidence type="ECO:0000313" key="2">
    <source>
        <dbReference type="Proteomes" id="UP000267164"/>
    </source>
</evidence>
<dbReference type="EMBL" id="CP032568">
    <property type="protein sequence ID" value="AYF78518.1"/>
    <property type="molecule type" value="Genomic_DNA"/>
</dbReference>
<organism evidence="1 2">
    <name type="scientific">Nocardia yunnanensis</name>
    <dbReference type="NCBI Taxonomy" id="2382165"/>
    <lineage>
        <taxon>Bacteria</taxon>
        <taxon>Bacillati</taxon>
        <taxon>Actinomycetota</taxon>
        <taxon>Actinomycetes</taxon>
        <taxon>Mycobacteriales</taxon>
        <taxon>Nocardiaceae</taxon>
        <taxon>Nocardia</taxon>
    </lineage>
</organism>
<dbReference type="AlphaFoldDB" id="A0A386ZM51"/>
<accession>A0A386ZM51</accession>